<keyword evidence="2" id="KW-0479">Metal-binding</keyword>
<feature type="compositionally biased region" description="Polar residues" evidence="7">
    <location>
        <begin position="50"/>
        <end position="77"/>
    </location>
</feature>
<evidence type="ECO:0000259" key="8">
    <source>
        <dbReference type="PROSITE" id="PS50048"/>
    </source>
</evidence>
<dbReference type="GO" id="GO:0000981">
    <property type="term" value="F:DNA-binding transcription factor activity, RNA polymerase II-specific"/>
    <property type="evidence" value="ECO:0007669"/>
    <property type="project" value="InterPro"/>
</dbReference>
<dbReference type="GeneID" id="91098501"/>
<dbReference type="CDD" id="cd00067">
    <property type="entry name" value="GAL4"/>
    <property type="match status" value="1"/>
</dbReference>
<feature type="region of interest" description="Disordered" evidence="7">
    <location>
        <begin position="1090"/>
        <end position="1111"/>
    </location>
</feature>
<dbReference type="GO" id="GO:0005634">
    <property type="term" value="C:nucleus"/>
    <property type="evidence" value="ECO:0007669"/>
    <property type="project" value="UniProtKB-SubCell"/>
</dbReference>
<dbReference type="PROSITE" id="PS00463">
    <property type="entry name" value="ZN2_CY6_FUNGAL_1"/>
    <property type="match status" value="1"/>
</dbReference>
<organism evidence="9 10">
    <name type="scientific">Kwoniella dendrophila CBS 6074</name>
    <dbReference type="NCBI Taxonomy" id="1295534"/>
    <lineage>
        <taxon>Eukaryota</taxon>
        <taxon>Fungi</taxon>
        <taxon>Dikarya</taxon>
        <taxon>Basidiomycota</taxon>
        <taxon>Agaricomycotina</taxon>
        <taxon>Tremellomycetes</taxon>
        <taxon>Tremellales</taxon>
        <taxon>Cryptococcaceae</taxon>
        <taxon>Kwoniella</taxon>
    </lineage>
</organism>
<evidence type="ECO:0000256" key="5">
    <source>
        <dbReference type="ARBA" id="ARBA00023163"/>
    </source>
</evidence>
<dbReference type="AlphaFoldDB" id="A0AAX4K5G2"/>
<sequence>MKRGWEGSSSTSYGHGQSNGMTLNQLGQQQQQTDESGGWVQVASHPYAQAYSSMPNPFQPSPLHTSTTYDQNSSSYLDNGLHPSNQHHHQHQQQHQHQDKRAKIMDMRNDSMVSNNEGSPKDNRGSNDSDDNDDDEDDDDEDNNDGNGKSTPAGKGKGGKGKGDKPKVKLTRGSRACIACRKIKMRCIPDESSGPGAPCKRCKSGGHECIFEESNRGKRSTRKNEAMAAKMAKFEAAMKGIGAALSNLDQGALNSFSTALHSSTADTDVINLITSHTSPSAVPTIAVAMNRQSYGSAGDPFSGEMRGEDSANGPHHSQPPLSPRLHSLPDNVLSPLGLLAEASLQNTDTNNKKSSKSNNNNNQNSNSNSNNTNNQNVGQNGKPLNRTSALNFDGRSNPPQRSGSPMGLSPGSYRTATSDIRGGNGNVNGMQEEEEHHPFGDNGQGVASHNYFKLGGTLNPTAGLSDNRLPELMTIVSREEIGELFDIFFDHMAYHVPLVYREFHTPDLVLQRSQFLCTVICALAARYYHKRPELHAHLSAYAKRLAFEVPSRGYKSVEVVQAYLLLSLWTLGPEKTFEQDRTWLMLGMAIRMATDLNLHRKSIVSGLDTEEGKARDLEIINRERCWLHCFVLDRSLSAQMGKPYTLREDYIIRNACEASWHQQRFSLPSDRPLSAYVVLQQIMSRAIDSIYSSTTTVSGLRHDCDYMLIVRSAHEELRRWLTEWNKPEQYVGIAGLADGKMEYDSRAQFYFAYSSLVLYSFGLENALERAKMDISFFLTNVYEAATRVCTVVKEEFLPKGYLPYLPDTNFVMCSYALLSLLKLLKPELRPYHDSEEAIFKLVSEMADILEDCAVDPSHQPAIYAAFIREIVRKTRELRNPGVPTAPASPGTILSQQIHGTMATGHPIAIAPIAGTVGTDHSTAVAAAVAAAAAHAHAQAQGNNNNTGVYDPQLMDQHANWQPGDLLPGHSNETQFAFIPQGGDMMILPSQAGPSIAPSPTAAFLANPLTASGNNNSNANNMGGSAGVNFVSTPTASNGWAEYLPTFMSSDGFDGWDGSMLLPGFGRNQITLGGGLLHSQHGSGIITPAHQTPVHSRMGSRAGSRAQTPHHG</sequence>
<dbReference type="CDD" id="cd12148">
    <property type="entry name" value="fungal_TF_MHR"/>
    <property type="match status" value="1"/>
</dbReference>
<keyword evidence="6" id="KW-0539">Nucleus</keyword>
<proteinExistence type="predicted"/>
<feature type="region of interest" description="Disordered" evidence="7">
    <location>
        <begin position="296"/>
        <end position="330"/>
    </location>
</feature>
<dbReference type="InterPro" id="IPR051089">
    <property type="entry name" value="prtT"/>
</dbReference>
<feature type="compositionally biased region" description="Acidic residues" evidence="7">
    <location>
        <begin position="128"/>
        <end position="144"/>
    </location>
</feature>
<evidence type="ECO:0000313" key="9">
    <source>
        <dbReference type="EMBL" id="WWC92871.1"/>
    </source>
</evidence>
<keyword evidence="3" id="KW-0805">Transcription regulation</keyword>
<dbReference type="GO" id="GO:0006351">
    <property type="term" value="P:DNA-templated transcription"/>
    <property type="evidence" value="ECO:0007669"/>
    <property type="project" value="InterPro"/>
</dbReference>
<feature type="compositionally biased region" description="Low complexity" evidence="7">
    <location>
        <begin position="19"/>
        <end position="33"/>
    </location>
</feature>
<feature type="compositionally biased region" description="Low complexity" evidence="7">
    <location>
        <begin position="356"/>
        <end position="376"/>
    </location>
</feature>
<feature type="region of interest" description="Disordered" evidence="7">
    <location>
        <begin position="347"/>
        <end position="438"/>
    </location>
</feature>
<dbReference type="Gene3D" id="4.10.240.10">
    <property type="entry name" value="Zn(2)-C6 fungal-type DNA-binding domain"/>
    <property type="match status" value="1"/>
</dbReference>
<gene>
    <name evidence="9" type="ORF">L201_007833</name>
</gene>
<dbReference type="PANTHER" id="PTHR31845">
    <property type="entry name" value="FINGER DOMAIN PROTEIN, PUTATIVE-RELATED"/>
    <property type="match status" value="1"/>
</dbReference>
<feature type="region of interest" description="Disordered" evidence="7">
    <location>
        <begin position="1"/>
        <end position="169"/>
    </location>
</feature>
<name>A0AAX4K5G2_9TREE</name>
<dbReference type="PANTHER" id="PTHR31845:SF19">
    <property type="entry name" value="TRANSCRIPTION FACTOR DOMAIN-CONTAINING PROTEIN"/>
    <property type="match status" value="1"/>
</dbReference>
<dbReference type="PROSITE" id="PS50048">
    <property type="entry name" value="ZN2_CY6_FUNGAL_2"/>
    <property type="match status" value="1"/>
</dbReference>
<dbReference type="EMBL" id="CP144108">
    <property type="protein sequence ID" value="WWC92871.1"/>
    <property type="molecule type" value="Genomic_DNA"/>
</dbReference>
<evidence type="ECO:0000256" key="7">
    <source>
        <dbReference type="SAM" id="MobiDB-lite"/>
    </source>
</evidence>
<comment type="subcellular location">
    <subcellularLocation>
        <location evidence="1">Nucleus</location>
    </subcellularLocation>
</comment>
<evidence type="ECO:0000256" key="3">
    <source>
        <dbReference type="ARBA" id="ARBA00023015"/>
    </source>
</evidence>
<dbReference type="InterPro" id="IPR001138">
    <property type="entry name" value="Zn2Cys6_DnaBD"/>
</dbReference>
<dbReference type="RefSeq" id="XP_066079633.1">
    <property type="nucleotide sequence ID" value="XM_066223536.1"/>
</dbReference>
<protein>
    <recommendedName>
        <fullName evidence="8">Zn(2)-C6 fungal-type domain-containing protein</fullName>
    </recommendedName>
</protein>
<feature type="compositionally biased region" description="Basic residues" evidence="7">
    <location>
        <begin position="85"/>
        <end position="95"/>
    </location>
</feature>
<accession>A0AAX4K5G2</accession>
<feature type="compositionally biased region" description="Polar residues" evidence="7">
    <location>
        <begin position="7"/>
        <end position="18"/>
    </location>
</feature>
<keyword evidence="10" id="KW-1185">Reference proteome</keyword>
<dbReference type="SMART" id="SM00066">
    <property type="entry name" value="GAL4"/>
    <property type="match status" value="1"/>
</dbReference>
<keyword evidence="4" id="KW-0238">DNA-binding</keyword>
<dbReference type="Pfam" id="PF04082">
    <property type="entry name" value="Fungal_trans"/>
    <property type="match status" value="1"/>
</dbReference>
<evidence type="ECO:0000256" key="4">
    <source>
        <dbReference type="ARBA" id="ARBA00023125"/>
    </source>
</evidence>
<dbReference type="SMART" id="SM00906">
    <property type="entry name" value="Fungal_trans"/>
    <property type="match status" value="1"/>
</dbReference>
<reference evidence="9 10" key="1">
    <citation type="submission" date="2024-01" db="EMBL/GenBank/DDBJ databases">
        <title>Comparative genomics of Cryptococcus and Kwoniella reveals pathogenesis evolution and contrasting modes of karyotype evolution via chromosome fusion or intercentromeric recombination.</title>
        <authorList>
            <person name="Coelho M.A."/>
            <person name="David-Palma M."/>
            <person name="Shea T."/>
            <person name="Bowers K."/>
            <person name="McGinley-Smith S."/>
            <person name="Mohammad A.W."/>
            <person name="Gnirke A."/>
            <person name="Yurkov A.M."/>
            <person name="Nowrousian M."/>
            <person name="Sun S."/>
            <person name="Cuomo C.A."/>
            <person name="Heitman J."/>
        </authorList>
    </citation>
    <scope>NUCLEOTIDE SEQUENCE [LARGE SCALE GENOMIC DNA]</scope>
    <source>
        <strain evidence="9 10">CBS 6074</strain>
    </source>
</reference>
<dbReference type="SUPFAM" id="SSF57701">
    <property type="entry name" value="Zn2/Cys6 DNA-binding domain"/>
    <property type="match status" value="1"/>
</dbReference>
<evidence type="ECO:0000256" key="1">
    <source>
        <dbReference type="ARBA" id="ARBA00004123"/>
    </source>
</evidence>
<feature type="compositionally biased region" description="Basic and acidic residues" evidence="7">
    <location>
        <begin position="96"/>
        <end position="109"/>
    </location>
</feature>
<dbReference type="Proteomes" id="UP001355207">
    <property type="component" value="Chromosome 11"/>
</dbReference>
<dbReference type="GO" id="GO:0008270">
    <property type="term" value="F:zinc ion binding"/>
    <property type="evidence" value="ECO:0007669"/>
    <property type="project" value="InterPro"/>
</dbReference>
<feature type="domain" description="Zn(2)-C6 fungal-type" evidence="8">
    <location>
        <begin position="176"/>
        <end position="211"/>
    </location>
</feature>
<evidence type="ECO:0000256" key="6">
    <source>
        <dbReference type="ARBA" id="ARBA00023242"/>
    </source>
</evidence>
<dbReference type="GO" id="GO:0000976">
    <property type="term" value="F:transcription cis-regulatory region binding"/>
    <property type="evidence" value="ECO:0007669"/>
    <property type="project" value="TreeGrafter"/>
</dbReference>
<keyword evidence="5" id="KW-0804">Transcription</keyword>
<evidence type="ECO:0000256" key="2">
    <source>
        <dbReference type="ARBA" id="ARBA00022723"/>
    </source>
</evidence>
<dbReference type="InterPro" id="IPR007219">
    <property type="entry name" value="XnlR_reg_dom"/>
</dbReference>
<evidence type="ECO:0000313" key="10">
    <source>
        <dbReference type="Proteomes" id="UP001355207"/>
    </source>
</evidence>
<dbReference type="InterPro" id="IPR036864">
    <property type="entry name" value="Zn2-C6_fun-type_DNA-bd_sf"/>
</dbReference>